<protein>
    <submittedName>
        <fullName evidence="1">Uncharacterized protein</fullName>
    </submittedName>
</protein>
<reference evidence="1" key="1">
    <citation type="submission" date="2022-08" db="EMBL/GenBank/DDBJ databases">
        <title>Genome Sequence of Fusarium decemcellulare.</title>
        <authorList>
            <person name="Buettner E."/>
        </authorList>
    </citation>
    <scope>NUCLEOTIDE SEQUENCE</scope>
    <source>
        <strain evidence="1">Babe19</strain>
    </source>
</reference>
<name>A0ACC1SCB6_9HYPO</name>
<organism evidence="1 2">
    <name type="scientific">Fusarium decemcellulare</name>
    <dbReference type="NCBI Taxonomy" id="57161"/>
    <lineage>
        <taxon>Eukaryota</taxon>
        <taxon>Fungi</taxon>
        <taxon>Dikarya</taxon>
        <taxon>Ascomycota</taxon>
        <taxon>Pezizomycotina</taxon>
        <taxon>Sordariomycetes</taxon>
        <taxon>Hypocreomycetidae</taxon>
        <taxon>Hypocreales</taxon>
        <taxon>Nectriaceae</taxon>
        <taxon>Fusarium</taxon>
        <taxon>Fusarium decemcellulare species complex</taxon>
    </lineage>
</organism>
<dbReference type="Proteomes" id="UP001148629">
    <property type="component" value="Unassembled WGS sequence"/>
</dbReference>
<evidence type="ECO:0000313" key="1">
    <source>
        <dbReference type="EMBL" id="KAJ3536702.1"/>
    </source>
</evidence>
<gene>
    <name evidence="1" type="ORF">NM208_g6612</name>
</gene>
<dbReference type="EMBL" id="JANRMS010000625">
    <property type="protein sequence ID" value="KAJ3536702.1"/>
    <property type="molecule type" value="Genomic_DNA"/>
</dbReference>
<evidence type="ECO:0000313" key="2">
    <source>
        <dbReference type="Proteomes" id="UP001148629"/>
    </source>
</evidence>
<sequence>MEELSPGSTGQDQLDTASVASTIETELDSDEEWTVSDVLAECQLNGELQYLIKWEGYELFDASWEPKENLNDELLKFWEETKQQADYERTANLAIGAWRQASIERLKGKLARHEDRNRKRVERGLEPTEYGATLDEHMAFLDQYPKGEAPNESGALHSPSDTSDQKNDTNMANLPNFPLKLEQSKLPTSSTAAHKEAPRRQSSSDPKRLDGSRQQAARTSNSLLLSKFGRPKPLKRISSDINNSQATSKTATQSSPSFTGNVFAGGKTRKKRSTLLDAAKNPTKTAKMFNHRQGRLVEKGQRDREGIVAPSKRPSSLISLNPAEKRAIRQNPSTSVSSPDSIEESEATLSNHNTDVARQEVNSPASDQDPPKPKKKKSISWGPVEEATIPFVEEPMELDHEDSLFIPEPLPKPTIRGMDISKDSKTTVTALKQNLSSRRVRWAEETSADGGAVHQTGRGVTMKIQFGPEAQETLSVMFEGLSIETGQPWLAVLEKEETLVFTHTCMMADFRDHTTAICEEQLGSGPVTGTTNQNRLLAASNWLWLRSVAVLFYRPEVCVLIHASGNKAGSKDGQSTDSDATGPLLTYILFRPPAQFRTSSLAPVSVPGGIRDGDVLPRMGATVMHRVFELHYERLLPENALNSPSKHTFFLAFPQDADLEARLLCRWLRSCNPECRVLSSLFPGHWRSFLKMDLGVVIIHEDAMWSVRHFPDLHFLLHASSSSFQFWLFSQSLQSSALYPSVNQRPRIGDVHFQSICESRKVIMITPSFLVSQPQQVWSLLSWFYKIWNLDNDAIRLVVCAEFDSWLHELVIEKHDKWVHGRNKTSAKRQRLEAAQKEGVEALYKAWLIVGELIEASSGEHSAFIFAPESIEGNDEQSLVNWFGWWSIMNMDRFRSFSILGSNGADPKRLARHLKRPKYLASVFVSPDDVYAMLDRKESEKDQVPDQLGAEPTARLQLVIGDDAASLKNFLTRLEDKSKETEWSPQMLYKYPISYWNSGMAYDFADYHNNFATYSKYLKFVEDHIFDPKLSAHYHNTGIAFCYTTEGTWDPDGNPGTLNKTRRPWIMIYRPVEPHRKPWQTTELFIWDSTRRGNTNEGMHVYEGDLIEAQRQMIRAVRQHFGSTLPLEKVWVGGLDGKPNDLTEPIDITLHQLQRLMQNLKTCVPAPEHKVAFGGWKRVEPGDAPACSRPPSTEPMDLDTPEDPSDTGTEGLTMVFHPPRGKPMGRPTNCKNRLYQHTLREVDRGQPRESMEYKFRPTMDWYRQQVEEGRGFEHIRVTTWEAIFEKYKIEDPPRD</sequence>
<comment type="caution">
    <text evidence="1">The sequence shown here is derived from an EMBL/GenBank/DDBJ whole genome shotgun (WGS) entry which is preliminary data.</text>
</comment>
<keyword evidence="2" id="KW-1185">Reference proteome</keyword>
<accession>A0ACC1SCB6</accession>
<proteinExistence type="predicted"/>